<gene>
    <name evidence="1" type="primary">OsPupK35-1</name>
</gene>
<organism evidence="1">
    <name type="scientific">Oryza sativa subsp. indica</name>
    <name type="common">Rice</name>
    <dbReference type="NCBI Taxonomy" id="39946"/>
    <lineage>
        <taxon>Eukaryota</taxon>
        <taxon>Viridiplantae</taxon>
        <taxon>Streptophyta</taxon>
        <taxon>Embryophyta</taxon>
        <taxon>Tracheophyta</taxon>
        <taxon>Spermatophyta</taxon>
        <taxon>Magnoliopsida</taxon>
        <taxon>Liliopsida</taxon>
        <taxon>Poales</taxon>
        <taxon>Poaceae</taxon>
        <taxon>BOP clade</taxon>
        <taxon>Oryzoideae</taxon>
        <taxon>Oryzeae</taxon>
        <taxon>Oryzinae</taxon>
        <taxon>Oryza</taxon>
        <taxon>Oryza sativa</taxon>
    </lineage>
</organism>
<evidence type="ECO:0000313" key="1">
    <source>
        <dbReference type="EMBL" id="BAH80024.1"/>
    </source>
</evidence>
<sequence length="15" mass="1791">MQEIRSLEVFGRVQV</sequence>
<reference evidence="1" key="2">
    <citation type="journal article" date="2011" name="Plant Physiol.">
        <title>Developing rice with high yield under phosphorus deficiency: Pup1 sequence to application.</title>
        <authorList>
            <person name="Chin J.H."/>
            <person name="Gamuyao R."/>
            <person name="Dalid C."/>
            <person name="Bustamam M."/>
            <person name="Prasetiyono J."/>
            <person name="Moeljopawiro S."/>
            <person name="Wissuwa M."/>
            <person name="Heuer S."/>
        </authorList>
    </citation>
    <scope>NUCLEOTIDE SEQUENCE</scope>
</reference>
<dbReference type="EMBL" id="AB458444">
    <property type="protein sequence ID" value="BAH80024.1"/>
    <property type="molecule type" value="Genomic_DNA"/>
</dbReference>
<reference evidence="1" key="3">
    <citation type="journal article" date="2012" name="Nature">
        <title>The protein kinase Pstol1 from traditional rice confers tolerance of phosphorus deficiency.</title>
        <authorList>
            <person name="Gamuyao R."/>
            <person name="Chin J.H."/>
            <person name="Pariasca-Tanaka J."/>
            <person name="Pesaresi P."/>
            <person name="Catausan S."/>
            <person name="Dalid C."/>
            <person name="Slamet-Loedin I."/>
            <person name="Tecson-Mendoza E.M."/>
            <person name="Wissuwa M."/>
            <person name="Heuer S."/>
        </authorList>
    </citation>
    <scope>NUCLEOTIDE SEQUENCE</scope>
</reference>
<name>C5NNT5_ORYSI</name>
<proteinExistence type="predicted"/>
<accession>C5NNT5</accession>
<reference evidence="1" key="1">
    <citation type="journal article" date="2009" name="Plant Biotechnol. J.">
        <title>Comparative sequence analyses of the major quantitative trait locus phosphorus uptake 1 (Pup1) reveal a complex genetic structure.</title>
        <authorList>
            <person name="Heuer S."/>
            <person name="Lu X."/>
            <person name="Chin J.H."/>
            <person name="Pariasca-Tanaka J."/>
            <person name="Kanamori H."/>
            <person name="Matsumoto T."/>
            <person name="De Leon T."/>
            <person name="Ulat V.J."/>
            <person name="Ismail A.M."/>
            <person name="Yano M."/>
            <person name="Wissuwa M."/>
        </authorList>
    </citation>
    <scope>NUCLEOTIDE SEQUENCE</scope>
</reference>
<protein>
    <submittedName>
        <fullName evidence="1">Putative unclassified retrotransposon protein</fullName>
    </submittedName>
</protein>